<proteinExistence type="predicted"/>
<accession>A0A9E2KHK1</accession>
<feature type="chain" id="PRO_5038541737" description="Lipoprotein" evidence="1">
    <location>
        <begin position="26"/>
        <end position="292"/>
    </location>
</feature>
<reference evidence="2" key="1">
    <citation type="journal article" date="2021" name="PeerJ">
        <title>Extensive microbial diversity within the chicken gut microbiome revealed by metagenomics and culture.</title>
        <authorList>
            <person name="Gilroy R."/>
            <person name="Ravi A."/>
            <person name="Getino M."/>
            <person name="Pursley I."/>
            <person name="Horton D.L."/>
            <person name="Alikhan N.F."/>
            <person name="Baker D."/>
            <person name="Gharbi K."/>
            <person name="Hall N."/>
            <person name="Watson M."/>
            <person name="Adriaenssens E.M."/>
            <person name="Foster-Nyarko E."/>
            <person name="Jarju S."/>
            <person name="Secka A."/>
            <person name="Antonio M."/>
            <person name="Oren A."/>
            <person name="Chaudhuri R.R."/>
            <person name="La Ragione R."/>
            <person name="Hildebrand F."/>
            <person name="Pallen M.J."/>
        </authorList>
    </citation>
    <scope>NUCLEOTIDE SEQUENCE</scope>
    <source>
        <strain evidence="2">B3-3758</strain>
    </source>
</reference>
<dbReference type="PROSITE" id="PS51257">
    <property type="entry name" value="PROKAR_LIPOPROTEIN"/>
    <property type="match status" value="1"/>
</dbReference>
<sequence>MRTMTKYIYGLFAVLFMAATITSCAEEEGTEPGNDGSPVITVYQYTVALPYNSDNDVALRIATNNRVTAVYYLAEPAADQQSRLESLGEDGYAQYVVENGTQVDGISGNTTTDVVLTGLTGAYIITVVGTDGSSLSSRSVEFTGLAWEDVVAGTYVFGTSAVSGTPAADITGEASRSTVLQVCTTDATLYRFRDVFGEGYSMKINLLDQTGSDADGDYQFFRVPAVTTPYTFGSYGEVTIEDIGYWQGDASFVTDGGYESGMYADHTCFILVAYLCSAGTIGYGYDYFLPEM</sequence>
<dbReference type="EMBL" id="JAHLFO010000140">
    <property type="protein sequence ID" value="MBU3814866.1"/>
    <property type="molecule type" value="Genomic_DNA"/>
</dbReference>
<gene>
    <name evidence="2" type="ORF">H9791_10290</name>
</gene>
<reference evidence="2" key="2">
    <citation type="submission" date="2021-04" db="EMBL/GenBank/DDBJ databases">
        <authorList>
            <person name="Gilroy R."/>
        </authorList>
    </citation>
    <scope>NUCLEOTIDE SEQUENCE</scope>
    <source>
        <strain evidence="2">B3-3758</strain>
    </source>
</reference>
<organism evidence="2 3">
    <name type="scientific">Candidatus Bacteroides intestinipullorum</name>
    <dbReference type="NCBI Taxonomy" id="2838471"/>
    <lineage>
        <taxon>Bacteria</taxon>
        <taxon>Pseudomonadati</taxon>
        <taxon>Bacteroidota</taxon>
        <taxon>Bacteroidia</taxon>
        <taxon>Bacteroidales</taxon>
        <taxon>Bacteroidaceae</taxon>
        <taxon>Bacteroides</taxon>
    </lineage>
</organism>
<evidence type="ECO:0000313" key="3">
    <source>
        <dbReference type="Proteomes" id="UP000824236"/>
    </source>
</evidence>
<feature type="signal peptide" evidence="1">
    <location>
        <begin position="1"/>
        <end position="25"/>
    </location>
</feature>
<name>A0A9E2KHK1_9BACE</name>
<dbReference type="Proteomes" id="UP000824236">
    <property type="component" value="Unassembled WGS sequence"/>
</dbReference>
<keyword evidence="1" id="KW-0732">Signal</keyword>
<comment type="caution">
    <text evidence="2">The sequence shown here is derived from an EMBL/GenBank/DDBJ whole genome shotgun (WGS) entry which is preliminary data.</text>
</comment>
<evidence type="ECO:0000256" key="1">
    <source>
        <dbReference type="SAM" id="SignalP"/>
    </source>
</evidence>
<protein>
    <recommendedName>
        <fullName evidence="4">Lipoprotein</fullName>
    </recommendedName>
</protein>
<evidence type="ECO:0000313" key="2">
    <source>
        <dbReference type="EMBL" id="MBU3814866.1"/>
    </source>
</evidence>
<dbReference type="AlphaFoldDB" id="A0A9E2KHK1"/>
<evidence type="ECO:0008006" key="4">
    <source>
        <dbReference type="Google" id="ProtNLM"/>
    </source>
</evidence>